<dbReference type="PANTHER" id="PTHR15261:SF4">
    <property type="entry name" value="THROMBOSPONDIN-TYPE LAMININ G DOMAIN AND EAR REPEAT-CONTAINING PROTEIN"/>
    <property type="match status" value="1"/>
</dbReference>
<comment type="caution">
    <text evidence="3">The sequence shown here is derived from an EMBL/GenBank/DDBJ whole genome shotgun (WGS) entry which is preliminary data.</text>
</comment>
<dbReference type="PROSITE" id="PS50912">
    <property type="entry name" value="EAR"/>
    <property type="match status" value="5"/>
</dbReference>
<keyword evidence="2" id="KW-0677">Repeat</keyword>
<dbReference type="EMBL" id="PQWY01000015">
    <property type="protein sequence ID" value="PPK29979.1"/>
    <property type="molecule type" value="Genomic_DNA"/>
</dbReference>
<dbReference type="RefSeq" id="WP_027229180.1">
    <property type="nucleotide sequence ID" value="NZ_CP017601.1"/>
</dbReference>
<dbReference type="AlphaFoldDB" id="A0A2S6EXQ8"/>
<dbReference type="SUPFAM" id="SSF51004">
    <property type="entry name" value="C-terminal (heme d1) domain of cytochrome cd1-nitrite reductase"/>
    <property type="match status" value="1"/>
</dbReference>
<dbReference type="Pfam" id="PF03736">
    <property type="entry name" value="EPTP"/>
    <property type="match status" value="5"/>
</dbReference>
<dbReference type="Proteomes" id="UP000239239">
    <property type="component" value="Unassembled WGS sequence"/>
</dbReference>
<dbReference type="InterPro" id="IPR011048">
    <property type="entry name" value="Haem_d1_sf"/>
</dbReference>
<gene>
    <name evidence="3" type="ORF">C3928_10090</name>
</gene>
<evidence type="ECO:0000313" key="3">
    <source>
        <dbReference type="EMBL" id="PPK29979.1"/>
    </source>
</evidence>
<evidence type="ECO:0000313" key="4">
    <source>
        <dbReference type="Proteomes" id="UP000239239"/>
    </source>
</evidence>
<proteinExistence type="predicted"/>
<reference evidence="3 4" key="1">
    <citation type="submission" date="2018-02" db="EMBL/GenBank/DDBJ databases">
        <title>Draft genome sequences of four Legionella pneumophila clinical strains isolated in Ontario.</title>
        <authorList>
            <person name="Fortuna A."/>
            <person name="Ramnarine R."/>
            <person name="Li A."/>
            <person name="Frantz C."/>
            <person name="Mallo G."/>
        </authorList>
    </citation>
    <scope>NUCLEOTIDE SEQUENCE [LARGE SCALE GENOMIC DNA]</scope>
    <source>
        <strain evidence="3 4">LG61</strain>
    </source>
</reference>
<organism evidence="3 4">
    <name type="scientific">Legionella pneumophila</name>
    <dbReference type="NCBI Taxonomy" id="446"/>
    <lineage>
        <taxon>Bacteria</taxon>
        <taxon>Pseudomonadati</taxon>
        <taxon>Pseudomonadota</taxon>
        <taxon>Gammaproteobacteria</taxon>
        <taxon>Legionellales</taxon>
        <taxon>Legionellaceae</taxon>
        <taxon>Legionella</taxon>
    </lineage>
</organism>
<keyword evidence="1" id="KW-0732">Signal</keyword>
<evidence type="ECO:0000256" key="1">
    <source>
        <dbReference type="ARBA" id="ARBA00022729"/>
    </source>
</evidence>
<dbReference type="InterPro" id="IPR009039">
    <property type="entry name" value="EAR"/>
</dbReference>
<dbReference type="PANTHER" id="PTHR15261">
    <property type="entry name" value="THROMBOSPONDIN-TYPE LAMININ G DOMAIN AND EAR REPEAT-CONTAINING"/>
    <property type="match status" value="1"/>
</dbReference>
<protein>
    <submittedName>
        <fullName evidence="3">Uncharacterized protein</fullName>
    </submittedName>
</protein>
<accession>A0A2S6EXQ8</accession>
<name>A0A2S6EXQ8_LEGPN</name>
<dbReference type="InterPro" id="IPR005492">
    <property type="entry name" value="EPTP"/>
</dbReference>
<dbReference type="GO" id="GO:0007165">
    <property type="term" value="P:signal transduction"/>
    <property type="evidence" value="ECO:0007669"/>
    <property type="project" value="TreeGrafter"/>
</dbReference>
<evidence type="ECO:0000256" key="2">
    <source>
        <dbReference type="ARBA" id="ARBA00022737"/>
    </source>
</evidence>
<dbReference type="OrthoDB" id="8437637at2"/>
<sequence length="382" mass="43594">MIKKLLVSAILLLIFPILGQSKMVLVPYQYLKTSGARDITPFTLDGAQYLAIPQLSKDESDTPANINGGKAKVDVLIFKWVNGKLHLYQKILGHGNEGTAFFRIKDQAYLATSSIYSKPKTANNKHSYTKLYRWDGHYFYPIQQFFTFASKGVYAFSIGERHFLAFANGVVLPDNNITINTDSIVYEWNGKKFIPFQSFPTKWAYGWDFFTINGSHYLALTDHAKASRIYRWNGRKFVLFQSFSKTGGRAFSHFTIDGKFYLAYANLLNPSIIYRWAGNQFVEYQPLEGLGGRNFVYFSSRGKHYLLQINFITGSRTKPKTKLSSQLYQWINGKFQVIQNITTLGGVDAAVFSVNNQRYLGVANSLNEQARFQTDSVIYKIK</sequence>